<feature type="domain" description="CAP-Gly" evidence="31">
    <location>
        <begin position="318"/>
        <end position="360"/>
    </location>
</feature>
<evidence type="ECO:0000256" key="8">
    <source>
        <dbReference type="ARBA" id="ARBA00012759"/>
    </source>
</evidence>
<evidence type="ECO:0000256" key="13">
    <source>
        <dbReference type="ARBA" id="ARBA00022588"/>
    </source>
</evidence>
<evidence type="ECO:0000256" key="14">
    <source>
        <dbReference type="ARBA" id="ARBA00022670"/>
    </source>
</evidence>
<evidence type="ECO:0000256" key="29">
    <source>
        <dbReference type="ARBA" id="ARBA00046580"/>
    </source>
</evidence>
<dbReference type="PROSITE" id="PS50245">
    <property type="entry name" value="CAP_GLY_2"/>
    <property type="match status" value="2"/>
</dbReference>
<dbReference type="Pfam" id="PF00443">
    <property type="entry name" value="UCH"/>
    <property type="match status" value="1"/>
</dbReference>
<evidence type="ECO:0000313" key="32">
    <source>
        <dbReference type="EMBL" id="KAF4079353.1"/>
    </source>
</evidence>
<keyword evidence="23" id="KW-0391">Immunity</keyword>
<organism evidence="32 33">
    <name type="scientific">Ameiurus melas</name>
    <name type="common">Black bullhead</name>
    <name type="synonym">Silurus melas</name>
    <dbReference type="NCBI Taxonomy" id="219545"/>
    <lineage>
        <taxon>Eukaryota</taxon>
        <taxon>Metazoa</taxon>
        <taxon>Chordata</taxon>
        <taxon>Craniata</taxon>
        <taxon>Vertebrata</taxon>
        <taxon>Euteleostomi</taxon>
        <taxon>Actinopterygii</taxon>
        <taxon>Neopterygii</taxon>
        <taxon>Teleostei</taxon>
        <taxon>Ostariophysi</taxon>
        <taxon>Siluriformes</taxon>
        <taxon>Ictaluridae</taxon>
        <taxon>Ameiurus</taxon>
    </lineage>
</organism>
<dbReference type="InterPro" id="IPR000938">
    <property type="entry name" value="CAP-Gly_domain"/>
</dbReference>
<feature type="domain" description="USP" evidence="30">
    <location>
        <begin position="407"/>
        <end position="770"/>
    </location>
</feature>
<evidence type="ECO:0000256" key="18">
    <source>
        <dbReference type="ARBA" id="ARBA00022786"/>
    </source>
</evidence>
<keyword evidence="18" id="KW-0833">Ubl conjugation pathway</keyword>
<dbReference type="GO" id="GO:0016055">
    <property type="term" value="P:Wnt signaling pathway"/>
    <property type="evidence" value="ECO:0007669"/>
    <property type="project" value="UniProtKB-KW"/>
</dbReference>
<dbReference type="GO" id="GO:0045087">
    <property type="term" value="P:innate immune response"/>
    <property type="evidence" value="ECO:0007669"/>
    <property type="project" value="UniProtKB-KW"/>
</dbReference>
<keyword evidence="24" id="KW-0472">Membrane</keyword>
<evidence type="ECO:0000256" key="11">
    <source>
        <dbReference type="ARBA" id="ARBA00022490"/>
    </source>
</evidence>
<comment type="similarity">
    <text evidence="7">Belongs to the peptidase C19 family.</text>
</comment>
<keyword evidence="21" id="KW-0862">Zinc</keyword>
<evidence type="ECO:0000256" key="22">
    <source>
        <dbReference type="ARBA" id="ARBA00022843"/>
    </source>
</evidence>
<evidence type="ECO:0000259" key="30">
    <source>
        <dbReference type="PROSITE" id="PS50235"/>
    </source>
</evidence>
<dbReference type="FunFam" id="3.90.70.10:FF:000009">
    <property type="entry name" value="Putative ubiquitin carboxyl-terminal hydrolase CYLD"/>
    <property type="match status" value="1"/>
</dbReference>
<dbReference type="GO" id="GO:0046872">
    <property type="term" value="F:metal ion binding"/>
    <property type="evidence" value="ECO:0007669"/>
    <property type="project" value="UniProtKB-KW"/>
</dbReference>
<evidence type="ECO:0000256" key="23">
    <source>
        <dbReference type="ARBA" id="ARBA00022859"/>
    </source>
</evidence>
<comment type="caution">
    <text evidence="32">The sequence shown here is derived from an EMBL/GenBank/DDBJ whole genome shotgun (WGS) entry which is preliminary data.</text>
</comment>
<evidence type="ECO:0000256" key="2">
    <source>
        <dbReference type="ARBA" id="ARBA00004120"/>
    </source>
</evidence>
<dbReference type="InterPro" id="IPR001394">
    <property type="entry name" value="Peptidase_C19_UCH"/>
</dbReference>
<evidence type="ECO:0000256" key="17">
    <source>
        <dbReference type="ARBA" id="ARBA00022723"/>
    </source>
</evidence>
<reference evidence="32 33" key="1">
    <citation type="submission" date="2020-02" db="EMBL/GenBank/DDBJ databases">
        <title>A chromosome-scale genome assembly of the black bullhead catfish (Ameiurus melas).</title>
        <authorList>
            <person name="Wen M."/>
            <person name="Zham M."/>
            <person name="Cabau C."/>
            <person name="Klopp C."/>
            <person name="Donnadieu C."/>
            <person name="Roques C."/>
            <person name="Bouchez O."/>
            <person name="Lampietro C."/>
            <person name="Jouanno E."/>
            <person name="Herpin A."/>
            <person name="Louis A."/>
            <person name="Berthelot C."/>
            <person name="Parey E."/>
            <person name="Roest-Crollius H."/>
            <person name="Braasch I."/>
            <person name="Postlethwait J."/>
            <person name="Robinson-Rechavi M."/>
            <person name="Echchiki A."/>
            <person name="Begum T."/>
            <person name="Montfort J."/>
            <person name="Schartl M."/>
            <person name="Bobe J."/>
            <person name="Guiguen Y."/>
        </authorList>
    </citation>
    <scope>NUCLEOTIDE SEQUENCE [LARGE SCALE GENOMIC DNA]</scope>
    <source>
        <strain evidence="32">M_S1</strain>
        <tissue evidence="32">Blood</tissue>
    </source>
</reference>
<evidence type="ECO:0000256" key="5">
    <source>
        <dbReference type="ARBA" id="ARBA00004413"/>
    </source>
</evidence>
<comment type="catalytic activity">
    <reaction evidence="1">
        <text>Thiol-dependent hydrolysis of ester, thioester, amide, peptide and isopeptide bonds formed by the C-terminal Gly of ubiquitin (a 76-residue protein attached to proteins as an intracellular targeting signal).</text>
        <dbReference type="EC" id="3.4.19.12"/>
    </reaction>
</comment>
<keyword evidence="25" id="KW-0966">Cell projection</keyword>
<dbReference type="GO" id="GO:0005886">
    <property type="term" value="C:plasma membrane"/>
    <property type="evidence" value="ECO:0007669"/>
    <property type="project" value="UniProtKB-SubCell"/>
</dbReference>
<dbReference type="Pfam" id="PF01302">
    <property type="entry name" value="CAP_GLY"/>
    <property type="match status" value="2"/>
</dbReference>
<keyword evidence="22" id="KW-0832">Ubl conjugation</keyword>
<keyword evidence="14" id="KW-0645">Protease</keyword>
<accession>A0A7J6A964</accession>
<gene>
    <name evidence="32" type="ORF">AMELA_G00192270</name>
</gene>
<dbReference type="GO" id="GO:0004843">
    <property type="term" value="F:cysteine-type deubiquitinase activity"/>
    <property type="evidence" value="ECO:0007669"/>
    <property type="project" value="UniProtKB-EC"/>
</dbReference>
<evidence type="ECO:0000259" key="31">
    <source>
        <dbReference type="PROSITE" id="PS50245"/>
    </source>
</evidence>
<dbReference type="SUPFAM" id="SSF54001">
    <property type="entry name" value="Cysteine proteinases"/>
    <property type="match status" value="1"/>
</dbReference>
<keyword evidence="33" id="KW-1185">Reference proteome</keyword>
<keyword evidence="19" id="KW-0378">Hydrolase</keyword>
<keyword evidence="17" id="KW-0479">Metal-binding</keyword>
<keyword evidence="12" id="KW-0597">Phosphoprotein</keyword>
<evidence type="ECO:0000256" key="19">
    <source>
        <dbReference type="ARBA" id="ARBA00022801"/>
    </source>
</evidence>
<dbReference type="InterPro" id="IPR038765">
    <property type="entry name" value="Papain-like_cys_pep_sf"/>
</dbReference>
<dbReference type="AlphaFoldDB" id="A0A7J6A964"/>
<evidence type="ECO:0000256" key="26">
    <source>
        <dbReference type="ARBA" id="ARBA00030882"/>
    </source>
</evidence>
<keyword evidence="16" id="KW-0493">Microtubule</keyword>
<dbReference type="InterPro" id="IPR028889">
    <property type="entry name" value="USP"/>
</dbReference>
<dbReference type="GO" id="GO:0005813">
    <property type="term" value="C:centrosome"/>
    <property type="evidence" value="ECO:0007669"/>
    <property type="project" value="UniProtKB-SubCell"/>
</dbReference>
<dbReference type="GO" id="GO:0005819">
    <property type="term" value="C:spindle"/>
    <property type="evidence" value="ECO:0007669"/>
    <property type="project" value="UniProtKB-SubCell"/>
</dbReference>
<evidence type="ECO:0000256" key="16">
    <source>
        <dbReference type="ARBA" id="ARBA00022701"/>
    </source>
</evidence>
<dbReference type="GO" id="GO:0006508">
    <property type="term" value="P:proteolysis"/>
    <property type="evidence" value="ECO:0007669"/>
    <property type="project" value="UniProtKB-KW"/>
</dbReference>
<evidence type="ECO:0000256" key="21">
    <source>
        <dbReference type="ARBA" id="ARBA00022833"/>
    </source>
</evidence>
<dbReference type="GO" id="GO:0048471">
    <property type="term" value="C:perinuclear region of cytoplasm"/>
    <property type="evidence" value="ECO:0007669"/>
    <property type="project" value="UniProtKB-SubCell"/>
</dbReference>
<evidence type="ECO:0000256" key="7">
    <source>
        <dbReference type="ARBA" id="ARBA00009085"/>
    </source>
</evidence>
<evidence type="ECO:0000256" key="24">
    <source>
        <dbReference type="ARBA" id="ARBA00023136"/>
    </source>
</evidence>
<dbReference type="Gene3D" id="2.30.30.190">
    <property type="entry name" value="CAP Gly-rich-like domain"/>
    <property type="match status" value="2"/>
</dbReference>
<evidence type="ECO:0000256" key="12">
    <source>
        <dbReference type="ARBA" id="ARBA00022553"/>
    </source>
</evidence>
<comment type="subunit">
    <text evidence="29">Interacts (via CAP-Gly domain) with IKBKG/NEMO (via proline-rich C-terminal region). Interacts with TRAF2 and TRIP. Interacts with PLK1, DVL1, DVL3, MAVS, TBK1, IKKE and RIGI. Interacts (via CAP-Gly domain) with microtubules. Interacts with HDAC6 and BCL3. Interacts with MAP3K7. Identified in a complex with TRAF6 and SQSTM1. Interacts with OPTN and SQSTM1. Interacts with CEP350. Interacts with RNF31; the interaction is indirect and is mediated via SPATA2. Interacts with SPATA2 (via the PUB domain); the interaction is direct and recruits CYLD to the LUBAC complex, thereby regulating TNF-alpha-induced necroptosis.</text>
</comment>
<feature type="domain" description="CAP-Gly" evidence="31">
    <location>
        <begin position="138"/>
        <end position="183"/>
    </location>
</feature>
<dbReference type="PROSITE" id="PS50235">
    <property type="entry name" value="USP_3"/>
    <property type="match status" value="1"/>
</dbReference>
<protein>
    <recommendedName>
        <fullName evidence="9">Ubiquitin carboxyl-terminal hydrolase CYLD</fullName>
        <ecNumber evidence="8">3.4.19.12</ecNumber>
    </recommendedName>
    <alternativeName>
        <fullName evidence="26">Deubiquitinating enzyme CYLD</fullName>
    </alternativeName>
    <alternativeName>
        <fullName evidence="27">Ubiquitin thioesterase CYLD</fullName>
    </alternativeName>
    <alternativeName>
        <fullName evidence="28">Ubiquitin-specific-processing protease CYLD</fullName>
    </alternativeName>
</protein>
<evidence type="ECO:0000256" key="3">
    <source>
        <dbReference type="ARBA" id="ARBA00004186"/>
    </source>
</evidence>
<proteinExistence type="inferred from homology"/>
<keyword evidence="15" id="KW-0879">Wnt signaling pathway</keyword>
<evidence type="ECO:0000256" key="10">
    <source>
        <dbReference type="ARBA" id="ARBA00022475"/>
    </source>
</evidence>
<dbReference type="InterPro" id="IPR036859">
    <property type="entry name" value="CAP-Gly_dom_sf"/>
</dbReference>
<dbReference type="SMART" id="SM01052">
    <property type="entry name" value="CAP_GLY"/>
    <property type="match status" value="2"/>
</dbReference>
<dbReference type="PROSITE" id="PS00972">
    <property type="entry name" value="USP_1"/>
    <property type="match status" value="1"/>
</dbReference>
<evidence type="ECO:0000256" key="9">
    <source>
        <dbReference type="ARBA" id="ARBA00018699"/>
    </source>
</evidence>
<keyword evidence="13" id="KW-0399">Innate immunity</keyword>
<dbReference type="EC" id="3.4.19.12" evidence="8"/>
<keyword evidence="10" id="KW-1003">Cell membrane</keyword>
<evidence type="ECO:0000256" key="6">
    <source>
        <dbReference type="ARBA" id="ARBA00004556"/>
    </source>
</evidence>
<evidence type="ECO:0000256" key="25">
    <source>
        <dbReference type="ARBA" id="ARBA00023273"/>
    </source>
</evidence>
<dbReference type="PANTHER" id="PTHR11830">
    <property type="entry name" value="40S RIBOSOMAL PROTEIN S3A"/>
    <property type="match status" value="1"/>
</dbReference>
<evidence type="ECO:0000256" key="1">
    <source>
        <dbReference type="ARBA" id="ARBA00000707"/>
    </source>
</evidence>
<name>A0A7J6A964_AMEME</name>
<keyword evidence="20" id="KW-0788">Thiol protease</keyword>
<dbReference type="Proteomes" id="UP000593565">
    <property type="component" value="Unassembled WGS sequence"/>
</dbReference>
<dbReference type="EMBL" id="JAAGNN010000016">
    <property type="protein sequence ID" value="KAF4079353.1"/>
    <property type="molecule type" value="Genomic_DNA"/>
</dbReference>
<dbReference type="InterPro" id="IPR018200">
    <property type="entry name" value="USP_CS"/>
</dbReference>
<dbReference type="GO" id="GO:0016579">
    <property type="term" value="P:protein deubiquitination"/>
    <property type="evidence" value="ECO:0007669"/>
    <property type="project" value="InterPro"/>
</dbReference>
<evidence type="ECO:0000256" key="20">
    <source>
        <dbReference type="ARBA" id="ARBA00022807"/>
    </source>
</evidence>
<comment type="subcellular location">
    <subcellularLocation>
        <location evidence="5">Cell membrane</location>
        <topology evidence="5">Peripheral membrane protein</topology>
        <orientation evidence="5">Cytoplasmic side</orientation>
    </subcellularLocation>
    <subcellularLocation>
        <location evidence="2">Cytoplasm</location>
        <location evidence="2">Cytoskeleton</location>
        <location evidence="2">Cilium basal body</location>
    </subcellularLocation>
    <subcellularLocation>
        <location evidence="4">Cytoplasm</location>
        <location evidence="4">Cytoskeleton</location>
        <location evidence="4">Microtubule organizing center</location>
        <location evidence="4">Centrosome</location>
    </subcellularLocation>
    <subcellularLocation>
        <location evidence="3">Cytoplasm</location>
        <location evidence="3">Cytoskeleton</location>
        <location evidence="3">Spindle</location>
    </subcellularLocation>
    <subcellularLocation>
        <location evidence="6">Cytoplasm</location>
        <location evidence="6">Perinuclear region</location>
    </subcellularLocation>
</comment>
<dbReference type="SUPFAM" id="SSF74924">
    <property type="entry name" value="Cap-Gly domain"/>
    <property type="match status" value="2"/>
</dbReference>
<dbReference type="Gene3D" id="3.90.70.10">
    <property type="entry name" value="Cysteine proteinases"/>
    <property type="match status" value="1"/>
</dbReference>
<keyword evidence="11" id="KW-0963">Cytoplasm</keyword>
<evidence type="ECO:0000256" key="4">
    <source>
        <dbReference type="ARBA" id="ARBA00004300"/>
    </source>
</evidence>
<dbReference type="GO" id="GO:0005874">
    <property type="term" value="C:microtubule"/>
    <property type="evidence" value="ECO:0007669"/>
    <property type="project" value="UniProtKB-KW"/>
</dbReference>
<evidence type="ECO:0000256" key="27">
    <source>
        <dbReference type="ARBA" id="ARBA00031094"/>
    </source>
</evidence>
<evidence type="ECO:0000256" key="15">
    <source>
        <dbReference type="ARBA" id="ARBA00022687"/>
    </source>
</evidence>
<sequence>MINTYNRHLLSAMAFRDDKAYFILTEKPPYSLLRLGSICFKKENQNSTGKLPKDTVQITVIENNLSYDFPLNFLHPLTRQNSEFLLALENPEERLKEIAKPELLEQALELTVGSEVTVEQNGKWLKGVVRYIGPISASVLDHIEGVFFGVELQGEDKGKGHTDGTFRYTPFFKCQKGCGVFVPFTRIRPRHPKPSAPMLDIPEPLSVGDRVTYILDDKSGCQHGMVLNFLKDGMILISTDIDENGKVGGERQIPWQCVIKEEALSTDEWHKCKPEMMDISESPDMVKNPGADVDIKVGSKVEVDLAEGPRLATVQWIGSLPNRPSRMAGLELKDACGVSDGTFKGVRYFKCPPKHGLFVKVSSCRVGDRFLGETAVNGHFEHDELDILAVPPLRTEDVKTVLTGRMKGIQGHCNSCYMDAALFSLFSCSSILDSLLFKKTKPNDELIQKTLLRDIVCPLRSEGFVDAQNVMKLRKLVKERGHCPSYTTDEKDPEEFLTLIMQDILSLEPLLKLKSCNRPKFLTEVEQTSYLYQIFMDYNHSLILPTVQQLLEHSFYNNSIKLSEVPSCLILTMPRSGKQFKMFPKIIPSLQLDISALLSNGLQQCVVCGQLAHVECDQCFVDSVFSSTGLKVFCNNCSAQVHLHPSRQSHKPTSLHFPEGFPHSRNTGSVAYIPPREKLELFAVLCIETSHYVSFVKHGPKTTDWIFFDSMADRVGETDGFNIPEVKACPEVARYLTMPLAELAKQVPREMDGVAKRLFCDGYMYLYQSPSMALYR</sequence>
<evidence type="ECO:0000256" key="28">
    <source>
        <dbReference type="ARBA" id="ARBA00032487"/>
    </source>
</evidence>
<dbReference type="FunFam" id="2.30.30.190:FF:000021">
    <property type="entry name" value="Cylindromatosis (turban tumor syndrome), like"/>
    <property type="match status" value="1"/>
</dbReference>
<evidence type="ECO:0000313" key="33">
    <source>
        <dbReference type="Proteomes" id="UP000593565"/>
    </source>
</evidence>